<organism evidence="2 3">
    <name type="scientific">Butyribacter intestini</name>
    <dbReference type="NCBI Taxonomy" id="1703332"/>
    <lineage>
        <taxon>Bacteria</taxon>
        <taxon>Bacillati</taxon>
        <taxon>Bacillota</taxon>
        <taxon>Clostridia</taxon>
        <taxon>Lachnospirales</taxon>
        <taxon>Lachnospiraceae</taxon>
        <taxon>Butyribacter</taxon>
    </lineage>
</organism>
<dbReference type="AlphaFoldDB" id="A0AAW3JPH3"/>
<keyword evidence="1" id="KW-0812">Transmembrane</keyword>
<feature type="transmembrane region" description="Helical" evidence="1">
    <location>
        <begin position="21"/>
        <end position="46"/>
    </location>
</feature>
<feature type="transmembrane region" description="Helical" evidence="1">
    <location>
        <begin position="85"/>
        <end position="109"/>
    </location>
</feature>
<gene>
    <name evidence="2" type="ORF">APZ18_07950</name>
</gene>
<dbReference type="InterPro" id="IPR046140">
    <property type="entry name" value="DUF6142"/>
</dbReference>
<reference evidence="2 3" key="1">
    <citation type="submission" date="2015-10" db="EMBL/GenBank/DDBJ databases">
        <title>Butyribacter intestini gen. nov., sp. nov., a butyric acid-producing bacterium of the family Lachnospiraceae isolated from the human faeces.</title>
        <authorList>
            <person name="Zou Y."/>
            <person name="Xue W."/>
            <person name="Luo G."/>
            <person name="Lv M."/>
        </authorList>
    </citation>
    <scope>NUCLEOTIDE SEQUENCE [LARGE SCALE GENOMIC DNA]</scope>
    <source>
        <strain evidence="2 3">TF01-11</strain>
    </source>
</reference>
<sequence length="112" mass="12398">MRSRKKRKKEGELRLTDKKHPASGIWAVIIGIFALVMFGVTCFVSGNNKGNGGMIVGIVGILCFIISISGFILSWISLRKENIRYLFPTIGAVVNGLQIVGYMVVYIWGSYI</sequence>
<feature type="transmembrane region" description="Helical" evidence="1">
    <location>
        <begin position="52"/>
        <end position="73"/>
    </location>
</feature>
<dbReference type="RefSeq" id="WP_022014946.1">
    <property type="nucleotide sequence ID" value="NZ_DBGBRS010000033.1"/>
</dbReference>
<comment type="caution">
    <text evidence="2">The sequence shown here is derived from an EMBL/GenBank/DDBJ whole genome shotgun (WGS) entry which is preliminary data.</text>
</comment>
<protein>
    <submittedName>
        <fullName evidence="2">Uncharacterized protein</fullName>
    </submittedName>
</protein>
<evidence type="ECO:0000256" key="1">
    <source>
        <dbReference type="SAM" id="Phobius"/>
    </source>
</evidence>
<dbReference type="Proteomes" id="UP000050833">
    <property type="component" value="Unassembled WGS sequence"/>
</dbReference>
<accession>A0AAW3JPH3</accession>
<evidence type="ECO:0000313" key="2">
    <source>
        <dbReference type="EMBL" id="KQC84661.1"/>
    </source>
</evidence>
<name>A0AAW3JPH3_9FIRM</name>
<evidence type="ECO:0000313" key="3">
    <source>
        <dbReference type="Proteomes" id="UP000050833"/>
    </source>
</evidence>
<keyword evidence="1" id="KW-0472">Membrane</keyword>
<dbReference type="EMBL" id="LLKB01000005">
    <property type="protein sequence ID" value="KQC84661.1"/>
    <property type="molecule type" value="Genomic_DNA"/>
</dbReference>
<keyword evidence="1" id="KW-1133">Transmembrane helix</keyword>
<keyword evidence="3" id="KW-1185">Reference proteome</keyword>
<proteinExistence type="predicted"/>
<dbReference type="Pfam" id="PF19639">
    <property type="entry name" value="DUF6142"/>
    <property type="match status" value="1"/>
</dbReference>